<evidence type="ECO:0000256" key="2">
    <source>
        <dbReference type="ARBA" id="ARBA00023125"/>
    </source>
</evidence>
<keyword evidence="2" id="KW-0238">DNA-binding</keyword>
<evidence type="ECO:0000313" key="5">
    <source>
        <dbReference type="EMBL" id="HIY64790.1"/>
    </source>
</evidence>
<evidence type="ECO:0000256" key="3">
    <source>
        <dbReference type="ARBA" id="ARBA00023163"/>
    </source>
</evidence>
<dbReference type="PRINTS" id="PR00035">
    <property type="entry name" value="HTHGNTR"/>
</dbReference>
<dbReference type="InterPro" id="IPR036390">
    <property type="entry name" value="WH_DNA-bd_sf"/>
</dbReference>
<dbReference type="SUPFAM" id="SSF48008">
    <property type="entry name" value="GntR ligand-binding domain-like"/>
    <property type="match status" value="1"/>
</dbReference>
<gene>
    <name evidence="5" type="ORF">H9830_00760</name>
</gene>
<sequence length="234" mass="26337">MSGIQSLSAIASRPTSVIIADQIRERIIDGSFQSGEQINEAQVATQLNVSRGPVREALNRLVQEGLLVSRPNRGNFVRETTEHDIAEVYEAREVIECAAAESIIRQGAETLRRTGQELREFIPLMQEAIAAEDWTRLSRVDIEFHTHLVRAGGNTRLDRAYATLATEALICMTHLEQAYPDIDKVVPGHTRIIELLEAGDMEAVHLELHSHLTLDRHEHHTHEPDEVLRHGRND</sequence>
<feature type="domain" description="HTH gntR-type" evidence="4">
    <location>
        <begin position="13"/>
        <end position="80"/>
    </location>
</feature>
<dbReference type="Proteomes" id="UP000824005">
    <property type="component" value="Unassembled WGS sequence"/>
</dbReference>
<accession>A0A9D2C8Y9</accession>
<keyword evidence="1" id="KW-0805">Transcription regulation</keyword>
<dbReference type="SMART" id="SM00895">
    <property type="entry name" value="FCD"/>
    <property type="match status" value="1"/>
</dbReference>
<dbReference type="InterPro" id="IPR000524">
    <property type="entry name" value="Tscrpt_reg_HTH_GntR"/>
</dbReference>
<dbReference type="AlphaFoldDB" id="A0A9D2C8Y9"/>
<dbReference type="InterPro" id="IPR036388">
    <property type="entry name" value="WH-like_DNA-bd_sf"/>
</dbReference>
<dbReference type="SUPFAM" id="SSF46785">
    <property type="entry name" value="Winged helix' DNA-binding domain"/>
    <property type="match status" value="1"/>
</dbReference>
<keyword evidence="3" id="KW-0804">Transcription</keyword>
<evidence type="ECO:0000313" key="6">
    <source>
        <dbReference type="Proteomes" id="UP000824005"/>
    </source>
</evidence>
<dbReference type="SMART" id="SM00345">
    <property type="entry name" value="HTH_GNTR"/>
    <property type="match status" value="1"/>
</dbReference>
<dbReference type="Pfam" id="PF00392">
    <property type="entry name" value="GntR"/>
    <property type="match status" value="1"/>
</dbReference>
<reference evidence="5" key="2">
    <citation type="submission" date="2021-04" db="EMBL/GenBank/DDBJ databases">
        <authorList>
            <person name="Gilroy R."/>
        </authorList>
    </citation>
    <scope>NUCLEOTIDE SEQUENCE</scope>
    <source>
        <strain evidence="5">ChiGjej1B1-98</strain>
    </source>
</reference>
<name>A0A9D2C8Y9_9MICO</name>
<dbReference type="CDD" id="cd07377">
    <property type="entry name" value="WHTH_GntR"/>
    <property type="match status" value="1"/>
</dbReference>
<proteinExistence type="predicted"/>
<evidence type="ECO:0000256" key="1">
    <source>
        <dbReference type="ARBA" id="ARBA00023015"/>
    </source>
</evidence>
<comment type="caution">
    <text evidence="5">The sequence shown here is derived from an EMBL/GenBank/DDBJ whole genome shotgun (WGS) entry which is preliminary data.</text>
</comment>
<dbReference type="EMBL" id="DXDC01000018">
    <property type="protein sequence ID" value="HIY64790.1"/>
    <property type="molecule type" value="Genomic_DNA"/>
</dbReference>
<dbReference type="Gene3D" id="1.10.10.10">
    <property type="entry name" value="Winged helix-like DNA-binding domain superfamily/Winged helix DNA-binding domain"/>
    <property type="match status" value="1"/>
</dbReference>
<reference evidence="5" key="1">
    <citation type="journal article" date="2021" name="PeerJ">
        <title>Extensive microbial diversity within the chicken gut microbiome revealed by metagenomics and culture.</title>
        <authorList>
            <person name="Gilroy R."/>
            <person name="Ravi A."/>
            <person name="Getino M."/>
            <person name="Pursley I."/>
            <person name="Horton D.L."/>
            <person name="Alikhan N.F."/>
            <person name="Baker D."/>
            <person name="Gharbi K."/>
            <person name="Hall N."/>
            <person name="Watson M."/>
            <person name="Adriaenssens E.M."/>
            <person name="Foster-Nyarko E."/>
            <person name="Jarju S."/>
            <person name="Secka A."/>
            <person name="Antonio M."/>
            <person name="Oren A."/>
            <person name="Chaudhuri R.R."/>
            <person name="La Ragione R."/>
            <person name="Hildebrand F."/>
            <person name="Pallen M.J."/>
        </authorList>
    </citation>
    <scope>NUCLEOTIDE SEQUENCE</scope>
    <source>
        <strain evidence="5">ChiGjej1B1-98</strain>
    </source>
</reference>
<dbReference type="Gene3D" id="1.20.120.530">
    <property type="entry name" value="GntR ligand-binding domain-like"/>
    <property type="match status" value="1"/>
</dbReference>
<dbReference type="GO" id="GO:0003700">
    <property type="term" value="F:DNA-binding transcription factor activity"/>
    <property type="evidence" value="ECO:0007669"/>
    <property type="project" value="InterPro"/>
</dbReference>
<dbReference type="Pfam" id="PF07729">
    <property type="entry name" value="FCD"/>
    <property type="match status" value="1"/>
</dbReference>
<organism evidence="5 6">
    <name type="scientific">Candidatus Agrococcus pullicola</name>
    <dbReference type="NCBI Taxonomy" id="2838429"/>
    <lineage>
        <taxon>Bacteria</taxon>
        <taxon>Bacillati</taxon>
        <taxon>Actinomycetota</taxon>
        <taxon>Actinomycetes</taxon>
        <taxon>Micrococcales</taxon>
        <taxon>Microbacteriaceae</taxon>
        <taxon>Agrococcus</taxon>
    </lineage>
</organism>
<protein>
    <submittedName>
        <fullName evidence="5">GntR family transcriptional regulator</fullName>
    </submittedName>
</protein>
<dbReference type="InterPro" id="IPR011711">
    <property type="entry name" value="GntR_C"/>
</dbReference>
<dbReference type="InterPro" id="IPR008920">
    <property type="entry name" value="TF_FadR/GntR_C"/>
</dbReference>
<dbReference type="PANTHER" id="PTHR43537">
    <property type="entry name" value="TRANSCRIPTIONAL REGULATOR, GNTR FAMILY"/>
    <property type="match status" value="1"/>
</dbReference>
<dbReference type="PROSITE" id="PS50949">
    <property type="entry name" value="HTH_GNTR"/>
    <property type="match status" value="1"/>
</dbReference>
<dbReference type="GO" id="GO:0003677">
    <property type="term" value="F:DNA binding"/>
    <property type="evidence" value="ECO:0007669"/>
    <property type="project" value="UniProtKB-KW"/>
</dbReference>
<dbReference type="PANTHER" id="PTHR43537:SF24">
    <property type="entry name" value="GLUCONATE OPERON TRANSCRIPTIONAL REPRESSOR"/>
    <property type="match status" value="1"/>
</dbReference>
<evidence type="ECO:0000259" key="4">
    <source>
        <dbReference type="PROSITE" id="PS50949"/>
    </source>
</evidence>